<evidence type="ECO:0000313" key="2">
    <source>
        <dbReference type="Proteomes" id="UP000611554"/>
    </source>
</evidence>
<dbReference type="Proteomes" id="UP000611554">
    <property type="component" value="Unassembled WGS sequence"/>
</dbReference>
<accession>A0ABQ2R2E6</accession>
<comment type="caution">
    <text evidence="1">The sequence shown here is derived from an EMBL/GenBank/DDBJ whole genome shotgun (WGS) entry which is preliminary data.</text>
</comment>
<evidence type="ECO:0008006" key="3">
    <source>
        <dbReference type="Google" id="ProtNLM"/>
    </source>
</evidence>
<organism evidence="1 2">
    <name type="scientific">Streptosporangium pseudovulgare</name>
    <dbReference type="NCBI Taxonomy" id="35765"/>
    <lineage>
        <taxon>Bacteria</taxon>
        <taxon>Bacillati</taxon>
        <taxon>Actinomycetota</taxon>
        <taxon>Actinomycetes</taxon>
        <taxon>Streptosporangiales</taxon>
        <taxon>Streptosporangiaceae</taxon>
        <taxon>Streptosporangium</taxon>
    </lineage>
</organism>
<sequence>MTRYLAVVERGYRGSVETQFADVLYLVRELNRQLGGLDLSLRGLAVTYAVDAGPVGPAAGVDTLPDPRASLRTLLAEGVAVSVADADLDAAGVPGDVPLLPGVVRGAARWSDYRAVWFL</sequence>
<keyword evidence="2" id="KW-1185">Reference proteome</keyword>
<dbReference type="RefSeq" id="WP_189248060.1">
    <property type="nucleotide sequence ID" value="NZ_BMQJ01000010.1"/>
</dbReference>
<dbReference type="EMBL" id="BMQJ01000010">
    <property type="protein sequence ID" value="GGQ06478.1"/>
    <property type="molecule type" value="Genomic_DNA"/>
</dbReference>
<evidence type="ECO:0000313" key="1">
    <source>
        <dbReference type="EMBL" id="GGQ06478.1"/>
    </source>
</evidence>
<reference evidence="2" key="1">
    <citation type="journal article" date="2019" name="Int. J. Syst. Evol. Microbiol.">
        <title>The Global Catalogue of Microorganisms (GCM) 10K type strain sequencing project: providing services to taxonomists for standard genome sequencing and annotation.</title>
        <authorList>
            <consortium name="The Broad Institute Genomics Platform"/>
            <consortium name="The Broad Institute Genome Sequencing Center for Infectious Disease"/>
            <person name="Wu L."/>
            <person name="Ma J."/>
        </authorList>
    </citation>
    <scope>NUCLEOTIDE SEQUENCE [LARGE SCALE GENOMIC DNA]</scope>
    <source>
        <strain evidence="2">JCM 3115</strain>
    </source>
</reference>
<protein>
    <recommendedName>
        <fullName evidence="3">DsrE family protein</fullName>
    </recommendedName>
</protein>
<gene>
    <name evidence="1" type="ORF">GCM10010140_40770</name>
</gene>
<proteinExistence type="predicted"/>
<name>A0ABQ2R2E6_9ACTN</name>